<feature type="coiled-coil region" evidence="4">
    <location>
        <begin position="145"/>
        <end position="172"/>
    </location>
</feature>
<keyword evidence="6" id="KW-0378">Hydrolase</keyword>
<dbReference type="PANTHER" id="PTHR42781:SF4">
    <property type="entry name" value="SPERMIDINE_PUTRESCINE IMPORT ATP-BINDING PROTEIN POTA"/>
    <property type="match status" value="1"/>
</dbReference>
<dbReference type="EC" id="3.6.3.31" evidence="6"/>
<evidence type="ECO:0000313" key="7">
    <source>
        <dbReference type="Proteomes" id="UP000289497"/>
    </source>
</evidence>
<evidence type="ECO:0000256" key="4">
    <source>
        <dbReference type="SAM" id="Coils"/>
    </source>
</evidence>
<dbReference type="GO" id="GO:0005524">
    <property type="term" value="F:ATP binding"/>
    <property type="evidence" value="ECO:0007669"/>
    <property type="project" value="UniProtKB-KW"/>
</dbReference>
<keyword evidence="3 6" id="KW-0067">ATP-binding</keyword>
<keyword evidence="7" id="KW-1185">Reference proteome</keyword>
<dbReference type="PANTHER" id="PTHR42781">
    <property type="entry name" value="SPERMIDINE/PUTRESCINE IMPORT ATP-BINDING PROTEIN POTA"/>
    <property type="match status" value="1"/>
</dbReference>
<dbReference type="EMBL" id="LR215039">
    <property type="protein sequence ID" value="VEU75881.1"/>
    <property type="molecule type" value="Genomic_DNA"/>
</dbReference>
<dbReference type="KEGG" id="mcou:NCTC10179_00037"/>
<evidence type="ECO:0000259" key="5">
    <source>
        <dbReference type="PROSITE" id="PS50893"/>
    </source>
</evidence>
<dbReference type="SMART" id="SM00382">
    <property type="entry name" value="AAA"/>
    <property type="match status" value="1"/>
</dbReference>
<keyword evidence="1" id="KW-0813">Transport</keyword>
<evidence type="ECO:0000256" key="2">
    <source>
        <dbReference type="ARBA" id="ARBA00022741"/>
    </source>
</evidence>
<dbReference type="Proteomes" id="UP000289497">
    <property type="component" value="Chromosome"/>
</dbReference>
<evidence type="ECO:0000256" key="3">
    <source>
        <dbReference type="ARBA" id="ARBA00022840"/>
    </source>
</evidence>
<organism evidence="6 7">
    <name type="scientific">Mycoplasmopsis columboralis</name>
    <dbReference type="NCBI Taxonomy" id="171282"/>
    <lineage>
        <taxon>Bacteria</taxon>
        <taxon>Bacillati</taxon>
        <taxon>Mycoplasmatota</taxon>
        <taxon>Mycoplasmoidales</taxon>
        <taxon>Metamycoplasmataceae</taxon>
        <taxon>Mycoplasmopsis</taxon>
    </lineage>
</organism>
<dbReference type="InterPro" id="IPR003439">
    <property type="entry name" value="ABC_transporter-like_ATP-bd"/>
</dbReference>
<dbReference type="InterPro" id="IPR050093">
    <property type="entry name" value="ABC_SmlMolc_Importer"/>
</dbReference>
<name>A0A449B5J8_9BACT</name>
<dbReference type="InterPro" id="IPR003593">
    <property type="entry name" value="AAA+_ATPase"/>
</dbReference>
<dbReference type="GO" id="GO:0016887">
    <property type="term" value="F:ATP hydrolysis activity"/>
    <property type="evidence" value="ECO:0007669"/>
    <property type="project" value="InterPro"/>
</dbReference>
<dbReference type="SUPFAM" id="SSF50331">
    <property type="entry name" value="MOP-like"/>
    <property type="match status" value="1"/>
</dbReference>
<dbReference type="GO" id="GO:0043190">
    <property type="term" value="C:ATP-binding cassette (ABC) transporter complex"/>
    <property type="evidence" value="ECO:0007669"/>
    <property type="project" value="InterPro"/>
</dbReference>
<dbReference type="Pfam" id="PF00005">
    <property type="entry name" value="ABC_tran"/>
    <property type="match status" value="2"/>
</dbReference>
<dbReference type="Gene3D" id="2.40.50.140">
    <property type="entry name" value="Nucleic acid-binding proteins"/>
    <property type="match status" value="1"/>
</dbReference>
<protein>
    <submittedName>
        <fullName evidence="6">Maltodextrin ABC transporter ATP-binding protein</fullName>
        <ecNumber evidence="6">3.6.3.31</ecNumber>
    </submittedName>
</protein>
<accession>A0A449B5J8</accession>
<dbReference type="PROSITE" id="PS00211">
    <property type="entry name" value="ABC_TRANSPORTER_1"/>
    <property type="match status" value="1"/>
</dbReference>
<evidence type="ECO:0000313" key="6">
    <source>
        <dbReference type="EMBL" id="VEU75881.1"/>
    </source>
</evidence>
<dbReference type="InterPro" id="IPR027417">
    <property type="entry name" value="P-loop_NTPase"/>
</dbReference>
<dbReference type="InterPro" id="IPR012340">
    <property type="entry name" value="NA-bd_OB-fold"/>
</dbReference>
<dbReference type="RefSeq" id="WP_051616943.1">
    <property type="nucleotide sequence ID" value="NZ_LR215039.1"/>
</dbReference>
<sequence>MSQNNTQTLTVSTDSKFRNRQKSDNIVELIEVVKEYGDKTVLKEVDLKIKKGEFVTLLGPSGSGKTTILRLLGGFEWATRGEVKFNGLDIKDLPPHKRNLSTIFQDYALFPHLNVWGNIAFGLKLKKVKKEIINQKHVELLKQKTEKWTKIANEKMQKLDRLQEEYEQQLESLTPGTRQWKKLQDWLDDSDFTYSYWESYVQQKTIDFENKYFKRKMTAKELEDKISKIIEVVGLKGNENKAISQLSGGMKQRVALARSLVLEPEILLLDEPLSALDAKIRQKMQVLLRTIQKELGITFVFVTHDQDEALELSDRVAVMRDGKIEQYDTPKMIYDYPVNIWVAKFIGDSNIFNTRFVSEDRVSILGKSFKTIHRQKDFEGQEQIDALIRPEDINMVVETKNPDDKIVGTIAEITYRGSYYYITVETADKHKIYVETSEKFQEGQTVYLSWTIDSIHLMPKDSKWDYNSNVF</sequence>
<dbReference type="Gene3D" id="3.40.50.300">
    <property type="entry name" value="P-loop containing nucleotide triphosphate hydrolases"/>
    <property type="match status" value="2"/>
</dbReference>
<dbReference type="Pfam" id="PF08402">
    <property type="entry name" value="TOBE_2"/>
    <property type="match status" value="1"/>
</dbReference>
<dbReference type="PROSITE" id="PS50893">
    <property type="entry name" value="ABC_TRANSPORTER_2"/>
    <property type="match status" value="1"/>
</dbReference>
<dbReference type="InterPro" id="IPR017871">
    <property type="entry name" value="ABC_transporter-like_CS"/>
</dbReference>
<dbReference type="GO" id="GO:0022857">
    <property type="term" value="F:transmembrane transporter activity"/>
    <property type="evidence" value="ECO:0007669"/>
    <property type="project" value="InterPro"/>
</dbReference>
<dbReference type="InterPro" id="IPR008995">
    <property type="entry name" value="Mo/tungstate-bd_C_term_dom"/>
</dbReference>
<dbReference type="OrthoDB" id="9802264at2"/>
<dbReference type="AlphaFoldDB" id="A0A449B5J8"/>
<reference evidence="6 7" key="1">
    <citation type="submission" date="2019-01" db="EMBL/GenBank/DDBJ databases">
        <authorList>
            <consortium name="Pathogen Informatics"/>
        </authorList>
    </citation>
    <scope>NUCLEOTIDE SEQUENCE [LARGE SCALE GENOMIC DNA]</scope>
    <source>
        <strain evidence="6 7">NCTC10179</strain>
    </source>
</reference>
<dbReference type="InterPro" id="IPR013611">
    <property type="entry name" value="Transp-assoc_OB_typ2"/>
</dbReference>
<gene>
    <name evidence="6" type="primary">malK_1</name>
    <name evidence="6" type="ORF">NCTC10179_00037</name>
</gene>
<feature type="domain" description="ABC transporter" evidence="5">
    <location>
        <begin position="27"/>
        <end position="346"/>
    </location>
</feature>
<keyword evidence="2" id="KW-0547">Nucleotide-binding</keyword>
<proteinExistence type="predicted"/>
<keyword evidence="4" id="KW-0175">Coiled coil</keyword>
<evidence type="ECO:0000256" key="1">
    <source>
        <dbReference type="ARBA" id="ARBA00022448"/>
    </source>
</evidence>
<dbReference type="SUPFAM" id="SSF52540">
    <property type="entry name" value="P-loop containing nucleoside triphosphate hydrolases"/>
    <property type="match status" value="1"/>
</dbReference>